<feature type="compositionally biased region" description="Low complexity" evidence="7">
    <location>
        <begin position="104"/>
        <end position="116"/>
    </location>
</feature>
<keyword evidence="4" id="KW-0788">Thiol protease</keyword>
<dbReference type="SUPFAM" id="SSF49758">
    <property type="entry name" value="Calpain large subunit, middle domain (domain III)"/>
    <property type="match status" value="3"/>
</dbReference>
<evidence type="ECO:0000313" key="10">
    <source>
        <dbReference type="Proteomes" id="UP000054937"/>
    </source>
</evidence>
<sequence length="958" mass="111373">MSESQKSFDSEQDQQNAQTEQQQMQMQLQQQQLQQQQELDQEQVQSQNQSNISGSNIDQQNLGSQQGDEEEDEEEDDEENKLEDGDDDEQMQEEQEEQQDDLMVQYEQQEQQVLQQCMDSGKPWEDPDFPPDNRSLFKDPNTRPEWSNEIRKITWKRPKDISSNAKFMVENNPGNCDAKQGGFGESWFIGAVIIIATRGDLLEKLIVESSHFDLGFVTFQFYKNGQWKQVMVDTYLPYDEDSKQILFTYCANPQEFWIPLMEKAYSKLHGCYENICDGTIIDGLVDLSGGVSEGWNLNEPETSKMIENDQLWNMLMSYYNQKFFLGCVNNVEGKGTKNADTGTHGILENHHYGICDIRAFPKDGLKLIRIRNVWGSDGGWNGPFCDDSEEWDKHRNLREELKLNFKNKQNEGTWWMSYNDWFVHFNQLYICKVFPESWEQYSIDSKWQGKTLGGICPERMEFHQTDYNDHIPEYLQLDTDDKWFNNPQFRIKVTKETKLYISLMLEDKKLSKQEYVQTNFMVIQNKNRFNRIWERPNNQDIVIEGNQNGEIGPQREITKYITLKKFEGKNYGYYVVVPNIIVQGKDRKEQKRVFFLRIFASDPIDVIELPDTIEQFQEGTWSVSSGGRRRINGQANPYWCKNPQYFLNLKQPTHLKIILQKTGNLKKTKGIKAGLSICRFDAPKDQRTQQKEKTNNPKQKIKQGQAQGSNLARLVAQTQQQLEPPVLDLIERKLQIAYGEKFKESTYQNDESCALYFNWNPTEGPFVIIPSLGTKDIPASCSYKLTIFSNNPVELVKLQESQNACLIGQWSADGSDGGCHLNQTWNQNPKFVLKFNDYHQPAYLKITLAIAEWKKKEKIKGNDRSGKKEVVEQAPYNTVERMVGIYLIRNTGRPITKIEDVVQEPNFLPVNTLNEEFKLREVNPEGYFIMPSTYIPKIKGTFILSVTSDSEFTLEAQK</sequence>
<feature type="active site" evidence="5">
    <location>
        <position position="350"/>
    </location>
</feature>
<evidence type="ECO:0000256" key="4">
    <source>
        <dbReference type="ARBA" id="ARBA00022807"/>
    </source>
</evidence>
<dbReference type="InterPro" id="IPR038765">
    <property type="entry name" value="Papain-like_cys_pep_sf"/>
</dbReference>
<keyword evidence="3" id="KW-0378">Hydrolase</keyword>
<dbReference type="PANTHER" id="PTHR10183">
    <property type="entry name" value="CALPAIN"/>
    <property type="match status" value="1"/>
</dbReference>
<dbReference type="EMBL" id="LDAU01000044">
    <property type="protein sequence ID" value="KRX09687.1"/>
    <property type="molecule type" value="Genomic_DNA"/>
</dbReference>
<evidence type="ECO:0000256" key="3">
    <source>
        <dbReference type="ARBA" id="ARBA00022801"/>
    </source>
</evidence>
<evidence type="ECO:0000313" key="9">
    <source>
        <dbReference type="EMBL" id="KRX09687.1"/>
    </source>
</evidence>
<feature type="region of interest" description="Disordered" evidence="7">
    <location>
        <begin position="684"/>
        <end position="706"/>
    </location>
</feature>
<evidence type="ECO:0000256" key="1">
    <source>
        <dbReference type="ARBA" id="ARBA00007623"/>
    </source>
</evidence>
<accession>A0A0V0R5D9</accession>
<dbReference type="OMA" id="FWMVWED"/>
<dbReference type="InterPro" id="IPR022682">
    <property type="entry name" value="Calpain_domain_III"/>
</dbReference>
<evidence type="ECO:0000256" key="2">
    <source>
        <dbReference type="ARBA" id="ARBA00022670"/>
    </source>
</evidence>
<evidence type="ECO:0000256" key="5">
    <source>
        <dbReference type="PIRSR" id="PIRSR622684-1"/>
    </source>
</evidence>
<dbReference type="PRINTS" id="PR00704">
    <property type="entry name" value="CALPAIN"/>
</dbReference>
<dbReference type="Proteomes" id="UP000054937">
    <property type="component" value="Unassembled WGS sequence"/>
</dbReference>
<dbReference type="Pfam" id="PF01067">
    <property type="entry name" value="Calpain_III"/>
    <property type="match status" value="1"/>
</dbReference>
<dbReference type="SUPFAM" id="SSF54001">
    <property type="entry name" value="Cysteine proteinases"/>
    <property type="match status" value="1"/>
</dbReference>
<name>A0A0V0R5D9_PSEPJ</name>
<dbReference type="AlphaFoldDB" id="A0A0V0R5D9"/>
<feature type="compositionally biased region" description="Basic and acidic residues" evidence="7">
    <location>
        <begin position="684"/>
        <end position="695"/>
    </location>
</feature>
<organism evidence="9 10">
    <name type="scientific">Pseudocohnilembus persalinus</name>
    <name type="common">Ciliate</name>
    <dbReference type="NCBI Taxonomy" id="266149"/>
    <lineage>
        <taxon>Eukaryota</taxon>
        <taxon>Sar</taxon>
        <taxon>Alveolata</taxon>
        <taxon>Ciliophora</taxon>
        <taxon>Intramacronucleata</taxon>
        <taxon>Oligohymenophorea</taxon>
        <taxon>Scuticociliatia</taxon>
        <taxon>Philasterida</taxon>
        <taxon>Pseudocohnilembidae</taxon>
        <taxon>Pseudocohnilembus</taxon>
    </lineage>
</organism>
<feature type="active site" evidence="5">
    <location>
        <position position="372"/>
    </location>
</feature>
<dbReference type="GO" id="GO:0004198">
    <property type="term" value="F:calcium-dependent cysteine-type endopeptidase activity"/>
    <property type="evidence" value="ECO:0007669"/>
    <property type="project" value="InterPro"/>
</dbReference>
<comment type="similarity">
    <text evidence="1">Belongs to the peptidase C2 family.</text>
</comment>
<evidence type="ECO:0000259" key="8">
    <source>
        <dbReference type="PROSITE" id="PS50203"/>
    </source>
</evidence>
<evidence type="ECO:0000256" key="6">
    <source>
        <dbReference type="PROSITE-ProRule" id="PRU00239"/>
    </source>
</evidence>
<feature type="region of interest" description="Disordered" evidence="7">
    <location>
        <begin position="1"/>
        <end position="143"/>
    </location>
</feature>
<dbReference type="InterPro" id="IPR022684">
    <property type="entry name" value="Calpain_cysteine_protease"/>
</dbReference>
<dbReference type="CDD" id="cd00044">
    <property type="entry name" value="CysPc"/>
    <property type="match status" value="1"/>
</dbReference>
<feature type="domain" description="Calpain catalytic" evidence="8">
    <location>
        <begin position="123"/>
        <end position="434"/>
    </location>
</feature>
<keyword evidence="10" id="KW-1185">Reference proteome</keyword>
<evidence type="ECO:0000256" key="7">
    <source>
        <dbReference type="SAM" id="MobiDB-lite"/>
    </source>
</evidence>
<comment type="caution">
    <text evidence="6">Lacks conserved residue(s) required for the propagation of feature annotation.</text>
</comment>
<proteinExistence type="inferred from homology"/>
<dbReference type="Pfam" id="PF00648">
    <property type="entry name" value="Peptidase_C2"/>
    <property type="match status" value="1"/>
</dbReference>
<protein>
    <submittedName>
        <fullName evidence="9">Peptidase C2, calpain, large subunit, domain III</fullName>
    </submittedName>
</protein>
<dbReference type="SMART" id="SM00230">
    <property type="entry name" value="CysPc"/>
    <property type="match status" value="1"/>
</dbReference>
<feature type="compositionally biased region" description="Acidic residues" evidence="7">
    <location>
        <begin position="67"/>
        <end position="100"/>
    </location>
</feature>
<feature type="compositionally biased region" description="Polar residues" evidence="7">
    <location>
        <begin position="696"/>
        <end position="706"/>
    </location>
</feature>
<dbReference type="InParanoid" id="A0A0V0R5D9"/>
<feature type="compositionally biased region" description="Low complexity" evidence="7">
    <location>
        <begin position="13"/>
        <end position="61"/>
    </location>
</feature>
<keyword evidence="2" id="KW-0645">Protease</keyword>
<dbReference type="InterPro" id="IPR001300">
    <property type="entry name" value="Peptidase_C2_calpain_cat"/>
</dbReference>
<comment type="caution">
    <text evidence="9">The sequence shown here is derived from an EMBL/GenBank/DDBJ whole genome shotgun (WGS) entry which is preliminary data.</text>
</comment>
<dbReference type="InterPro" id="IPR036213">
    <property type="entry name" value="Calpain_III_sf"/>
</dbReference>
<dbReference type="PANTHER" id="PTHR10183:SF379">
    <property type="entry name" value="CALPAIN-5"/>
    <property type="match status" value="1"/>
</dbReference>
<dbReference type="Gene3D" id="2.60.120.380">
    <property type="match status" value="3"/>
</dbReference>
<dbReference type="PROSITE" id="PS50203">
    <property type="entry name" value="CALPAIN_CAT"/>
    <property type="match status" value="1"/>
</dbReference>
<dbReference type="GO" id="GO:0006508">
    <property type="term" value="P:proteolysis"/>
    <property type="evidence" value="ECO:0007669"/>
    <property type="project" value="UniProtKB-KW"/>
</dbReference>
<dbReference type="Gene3D" id="3.90.70.10">
    <property type="entry name" value="Cysteine proteinases"/>
    <property type="match status" value="1"/>
</dbReference>
<reference evidence="9 10" key="1">
    <citation type="journal article" date="2015" name="Sci. Rep.">
        <title>Genome of the facultative scuticociliatosis pathogen Pseudocohnilembus persalinus provides insight into its virulence through horizontal gene transfer.</title>
        <authorList>
            <person name="Xiong J."/>
            <person name="Wang G."/>
            <person name="Cheng J."/>
            <person name="Tian M."/>
            <person name="Pan X."/>
            <person name="Warren A."/>
            <person name="Jiang C."/>
            <person name="Yuan D."/>
            <person name="Miao W."/>
        </authorList>
    </citation>
    <scope>NUCLEOTIDE SEQUENCE [LARGE SCALE GENOMIC DNA]</scope>
    <source>
        <strain evidence="9">36N120E</strain>
    </source>
</reference>
<gene>
    <name evidence="9" type="ORF">PPERSA_02559</name>
</gene>
<dbReference type="OrthoDB" id="445853at2759"/>